<accession>A0ABW1NHH4</accession>
<dbReference type="PRINTS" id="PR00038">
    <property type="entry name" value="HTHLUXR"/>
</dbReference>
<dbReference type="SUPFAM" id="SSF52172">
    <property type="entry name" value="CheY-like"/>
    <property type="match status" value="1"/>
</dbReference>
<dbReference type="InterPro" id="IPR011006">
    <property type="entry name" value="CheY-like_superfamily"/>
</dbReference>
<feature type="compositionally biased region" description="Pro residues" evidence="4">
    <location>
        <begin position="227"/>
        <end position="236"/>
    </location>
</feature>
<keyword evidence="2" id="KW-0238">DNA-binding</keyword>
<keyword evidence="8" id="KW-1185">Reference proteome</keyword>
<dbReference type="InterPro" id="IPR039420">
    <property type="entry name" value="WalR-like"/>
</dbReference>
<dbReference type="SMART" id="SM00421">
    <property type="entry name" value="HTH_LUXR"/>
    <property type="match status" value="1"/>
</dbReference>
<dbReference type="InterPro" id="IPR001789">
    <property type="entry name" value="Sig_transdc_resp-reg_receiver"/>
</dbReference>
<comment type="caution">
    <text evidence="7">The sequence shown here is derived from an EMBL/GenBank/DDBJ whole genome shotgun (WGS) entry which is preliminary data.</text>
</comment>
<evidence type="ECO:0000259" key="5">
    <source>
        <dbReference type="PROSITE" id="PS50043"/>
    </source>
</evidence>
<evidence type="ECO:0000313" key="7">
    <source>
        <dbReference type="EMBL" id="MFC6082681.1"/>
    </source>
</evidence>
<evidence type="ECO:0000256" key="3">
    <source>
        <dbReference type="PROSITE-ProRule" id="PRU00169"/>
    </source>
</evidence>
<dbReference type="InterPro" id="IPR058245">
    <property type="entry name" value="NreC/VraR/RcsB-like_REC"/>
</dbReference>
<evidence type="ECO:0000256" key="1">
    <source>
        <dbReference type="ARBA" id="ARBA00022553"/>
    </source>
</evidence>
<dbReference type="PANTHER" id="PTHR43214">
    <property type="entry name" value="TWO-COMPONENT RESPONSE REGULATOR"/>
    <property type="match status" value="1"/>
</dbReference>
<proteinExistence type="predicted"/>
<evidence type="ECO:0000313" key="8">
    <source>
        <dbReference type="Proteomes" id="UP001596137"/>
    </source>
</evidence>
<feature type="domain" description="HTH luxR-type" evidence="5">
    <location>
        <begin position="144"/>
        <end position="209"/>
    </location>
</feature>
<dbReference type="SMART" id="SM00448">
    <property type="entry name" value="REC"/>
    <property type="match status" value="1"/>
</dbReference>
<dbReference type="InterPro" id="IPR000792">
    <property type="entry name" value="Tscrpt_reg_LuxR_C"/>
</dbReference>
<evidence type="ECO:0000256" key="4">
    <source>
        <dbReference type="SAM" id="MobiDB-lite"/>
    </source>
</evidence>
<dbReference type="Gene3D" id="3.40.50.2300">
    <property type="match status" value="1"/>
</dbReference>
<dbReference type="Pfam" id="PF00072">
    <property type="entry name" value="Response_reg"/>
    <property type="match status" value="1"/>
</dbReference>
<dbReference type="PROSITE" id="PS50043">
    <property type="entry name" value="HTH_LUXR_2"/>
    <property type="match status" value="1"/>
</dbReference>
<protein>
    <submittedName>
        <fullName evidence="7">Response regulator</fullName>
    </submittedName>
</protein>
<organism evidence="7 8">
    <name type="scientific">Sphaerisporangium aureirubrum</name>
    <dbReference type="NCBI Taxonomy" id="1544736"/>
    <lineage>
        <taxon>Bacteria</taxon>
        <taxon>Bacillati</taxon>
        <taxon>Actinomycetota</taxon>
        <taxon>Actinomycetes</taxon>
        <taxon>Streptosporangiales</taxon>
        <taxon>Streptosporangiaceae</taxon>
        <taxon>Sphaerisporangium</taxon>
    </lineage>
</organism>
<sequence>MTPIRVVLADDHALFLEGMTEVLACHDGLEVVGEAATGERAIAVTLETRPDVLLLDVEMPGPGAAAVIRHLRDACPETSAVVLTMHDDAVVMRELLDCGAAAYLTKAVRSDGLVAAMRSVRSNPATVPLSVSWRTLGGLVARGEEAAPVPLTVREREILHLVARAMSNSAIAERLGVTPATVKRHLTNVYAKLNAASRIDAVRKASEAKLLGPTSHVAGPRSGRSYEPPPRSTPQR</sequence>
<reference evidence="8" key="1">
    <citation type="journal article" date="2019" name="Int. J. Syst. Evol. Microbiol.">
        <title>The Global Catalogue of Microorganisms (GCM) 10K type strain sequencing project: providing services to taxonomists for standard genome sequencing and annotation.</title>
        <authorList>
            <consortium name="The Broad Institute Genomics Platform"/>
            <consortium name="The Broad Institute Genome Sequencing Center for Infectious Disease"/>
            <person name="Wu L."/>
            <person name="Ma J."/>
        </authorList>
    </citation>
    <scope>NUCLEOTIDE SEQUENCE [LARGE SCALE GENOMIC DNA]</scope>
    <source>
        <strain evidence="8">JCM 30346</strain>
    </source>
</reference>
<dbReference type="SUPFAM" id="SSF46894">
    <property type="entry name" value="C-terminal effector domain of the bipartite response regulators"/>
    <property type="match status" value="1"/>
</dbReference>
<dbReference type="InterPro" id="IPR016032">
    <property type="entry name" value="Sig_transdc_resp-reg_C-effctor"/>
</dbReference>
<feature type="region of interest" description="Disordered" evidence="4">
    <location>
        <begin position="209"/>
        <end position="236"/>
    </location>
</feature>
<dbReference type="PROSITE" id="PS50110">
    <property type="entry name" value="RESPONSE_REGULATORY"/>
    <property type="match status" value="1"/>
</dbReference>
<feature type="modified residue" description="4-aspartylphosphate" evidence="3">
    <location>
        <position position="56"/>
    </location>
</feature>
<dbReference type="Proteomes" id="UP001596137">
    <property type="component" value="Unassembled WGS sequence"/>
</dbReference>
<dbReference type="EMBL" id="JBHSRF010000019">
    <property type="protein sequence ID" value="MFC6082681.1"/>
    <property type="molecule type" value="Genomic_DNA"/>
</dbReference>
<feature type="domain" description="Response regulatory" evidence="6">
    <location>
        <begin position="5"/>
        <end position="121"/>
    </location>
</feature>
<keyword evidence="1 3" id="KW-0597">Phosphoprotein</keyword>
<evidence type="ECO:0000259" key="6">
    <source>
        <dbReference type="PROSITE" id="PS50110"/>
    </source>
</evidence>
<dbReference type="RefSeq" id="WP_380753271.1">
    <property type="nucleotide sequence ID" value="NZ_JBHSRF010000019.1"/>
</dbReference>
<gene>
    <name evidence="7" type="ORF">ACFP1K_16045</name>
</gene>
<evidence type="ECO:0000256" key="2">
    <source>
        <dbReference type="ARBA" id="ARBA00023125"/>
    </source>
</evidence>
<dbReference type="CDD" id="cd06170">
    <property type="entry name" value="LuxR_C_like"/>
    <property type="match status" value="1"/>
</dbReference>
<name>A0ABW1NHH4_9ACTN</name>
<dbReference type="Pfam" id="PF00196">
    <property type="entry name" value="GerE"/>
    <property type="match status" value="1"/>
</dbReference>
<dbReference type="CDD" id="cd17535">
    <property type="entry name" value="REC_NarL-like"/>
    <property type="match status" value="1"/>
</dbReference>
<dbReference type="PANTHER" id="PTHR43214:SF42">
    <property type="entry name" value="TRANSCRIPTIONAL REGULATORY PROTEIN DESR"/>
    <property type="match status" value="1"/>
</dbReference>